<dbReference type="Proteomes" id="UP000829196">
    <property type="component" value="Unassembled WGS sequence"/>
</dbReference>
<feature type="region of interest" description="Disordered" evidence="7">
    <location>
        <begin position="165"/>
        <end position="194"/>
    </location>
</feature>
<keyword evidence="5" id="KW-0539">Nucleus</keyword>
<evidence type="ECO:0000313" key="9">
    <source>
        <dbReference type="EMBL" id="KAI0489320.1"/>
    </source>
</evidence>
<dbReference type="InterPro" id="IPR011011">
    <property type="entry name" value="Znf_FYVE_PHD"/>
</dbReference>
<dbReference type="InterPro" id="IPR019787">
    <property type="entry name" value="Znf_PHD-finger"/>
</dbReference>
<keyword evidence="10" id="KW-1185">Reference proteome</keyword>
<dbReference type="SUPFAM" id="SSF57903">
    <property type="entry name" value="FYVE/PHD zinc finger"/>
    <property type="match status" value="2"/>
</dbReference>
<gene>
    <name evidence="9" type="ORF">KFK09_029162</name>
</gene>
<dbReference type="Gene3D" id="3.30.40.10">
    <property type="entry name" value="Zinc/RING finger domain, C3HC4 (zinc finger)"/>
    <property type="match status" value="2"/>
</dbReference>
<name>A0A8T3A5P8_DENNO</name>
<keyword evidence="2" id="KW-0479">Metal-binding</keyword>
<dbReference type="EMBL" id="JAGYWB010000019">
    <property type="protein sequence ID" value="KAI0489320.1"/>
    <property type="molecule type" value="Genomic_DNA"/>
</dbReference>
<dbReference type="Gene3D" id="3.40.630.30">
    <property type="match status" value="1"/>
</dbReference>
<dbReference type="SMART" id="SM00249">
    <property type="entry name" value="PHD"/>
    <property type="match status" value="2"/>
</dbReference>
<dbReference type="InterPro" id="IPR059153">
    <property type="entry name" value="NSD_PHD-1st"/>
</dbReference>
<dbReference type="Pfam" id="PF23011">
    <property type="entry name" value="PHD-1st_NSD"/>
    <property type="match status" value="1"/>
</dbReference>
<dbReference type="PROSITE" id="PS01359">
    <property type="entry name" value="ZF_PHD_1"/>
    <property type="match status" value="1"/>
</dbReference>
<dbReference type="GO" id="GO:0003682">
    <property type="term" value="F:chromatin binding"/>
    <property type="evidence" value="ECO:0007669"/>
    <property type="project" value="TreeGrafter"/>
</dbReference>
<dbReference type="InterPro" id="IPR056511">
    <property type="entry name" value="IDM1_C"/>
</dbReference>
<dbReference type="GO" id="GO:0042393">
    <property type="term" value="F:histone binding"/>
    <property type="evidence" value="ECO:0007669"/>
    <property type="project" value="TreeGrafter"/>
</dbReference>
<feature type="domain" description="PHD-type" evidence="8">
    <location>
        <begin position="722"/>
        <end position="767"/>
    </location>
</feature>
<dbReference type="InterPro" id="IPR001965">
    <property type="entry name" value="Znf_PHD"/>
</dbReference>
<dbReference type="OrthoDB" id="1903104at2759"/>
<feature type="region of interest" description="Disordered" evidence="7">
    <location>
        <begin position="602"/>
        <end position="622"/>
    </location>
</feature>
<feature type="region of interest" description="Disordered" evidence="7">
    <location>
        <begin position="38"/>
        <end position="70"/>
    </location>
</feature>
<feature type="compositionally biased region" description="Polar residues" evidence="7">
    <location>
        <begin position="608"/>
        <end position="617"/>
    </location>
</feature>
<evidence type="ECO:0000256" key="3">
    <source>
        <dbReference type="ARBA" id="ARBA00022771"/>
    </source>
</evidence>
<dbReference type="GO" id="GO:0000977">
    <property type="term" value="F:RNA polymerase II transcription regulatory region sequence-specific DNA binding"/>
    <property type="evidence" value="ECO:0007669"/>
    <property type="project" value="TreeGrafter"/>
</dbReference>
<reference evidence="9" key="1">
    <citation type="journal article" date="2022" name="Front. Genet.">
        <title>Chromosome-Scale Assembly of the Dendrobium nobile Genome Provides Insights Into the Molecular Mechanism of the Biosynthesis of the Medicinal Active Ingredient of Dendrobium.</title>
        <authorList>
            <person name="Xu Q."/>
            <person name="Niu S.-C."/>
            <person name="Li K.-L."/>
            <person name="Zheng P.-J."/>
            <person name="Zhang X.-J."/>
            <person name="Jia Y."/>
            <person name="Liu Y."/>
            <person name="Niu Y.-X."/>
            <person name="Yu L.-H."/>
            <person name="Chen D.-F."/>
            <person name="Zhang G.-Q."/>
        </authorList>
    </citation>
    <scope>NUCLEOTIDE SEQUENCE</scope>
    <source>
        <tissue evidence="9">Leaf</tissue>
    </source>
</reference>
<dbReference type="SUPFAM" id="SSF55729">
    <property type="entry name" value="Acyl-CoA N-acyltransferases (Nat)"/>
    <property type="match status" value="1"/>
</dbReference>
<dbReference type="Pfam" id="PF23209">
    <property type="entry name" value="IDM1_C"/>
    <property type="match status" value="1"/>
</dbReference>
<protein>
    <recommendedName>
        <fullName evidence="8">PHD-type domain-containing protein</fullName>
    </recommendedName>
</protein>
<evidence type="ECO:0000256" key="2">
    <source>
        <dbReference type="ARBA" id="ARBA00022723"/>
    </source>
</evidence>
<comment type="subcellular location">
    <subcellularLocation>
        <location evidence="1">Nucleus</location>
    </subcellularLocation>
</comment>
<evidence type="ECO:0000256" key="4">
    <source>
        <dbReference type="ARBA" id="ARBA00022833"/>
    </source>
</evidence>
<dbReference type="InterPro" id="IPR016181">
    <property type="entry name" value="Acyl_CoA_acyltransferase"/>
</dbReference>
<evidence type="ECO:0000256" key="5">
    <source>
        <dbReference type="ARBA" id="ARBA00023242"/>
    </source>
</evidence>
<dbReference type="InterPro" id="IPR019786">
    <property type="entry name" value="Zinc_finger_PHD-type_CS"/>
</dbReference>
<accession>A0A8T3A5P8</accession>
<proteinExistence type="predicted"/>
<evidence type="ECO:0000259" key="8">
    <source>
        <dbReference type="PROSITE" id="PS50016"/>
    </source>
</evidence>
<dbReference type="GO" id="GO:0045944">
    <property type="term" value="P:positive regulation of transcription by RNA polymerase II"/>
    <property type="evidence" value="ECO:0007669"/>
    <property type="project" value="TreeGrafter"/>
</dbReference>
<organism evidence="9 10">
    <name type="scientific">Dendrobium nobile</name>
    <name type="common">Orchid</name>
    <dbReference type="NCBI Taxonomy" id="94219"/>
    <lineage>
        <taxon>Eukaryota</taxon>
        <taxon>Viridiplantae</taxon>
        <taxon>Streptophyta</taxon>
        <taxon>Embryophyta</taxon>
        <taxon>Tracheophyta</taxon>
        <taxon>Spermatophyta</taxon>
        <taxon>Magnoliopsida</taxon>
        <taxon>Liliopsida</taxon>
        <taxon>Asparagales</taxon>
        <taxon>Orchidaceae</taxon>
        <taxon>Epidendroideae</taxon>
        <taxon>Malaxideae</taxon>
        <taxon>Dendrobiinae</taxon>
        <taxon>Dendrobium</taxon>
    </lineage>
</organism>
<evidence type="ECO:0000256" key="1">
    <source>
        <dbReference type="ARBA" id="ARBA00004123"/>
    </source>
</evidence>
<dbReference type="GO" id="GO:0008270">
    <property type="term" value="F:zinc ion binding"/>
    <property type="evidence" value="ECO:0007669"/>
    <property type="project" value="UniProtKB-KW"/>
</dbReference>
<evidence type="ECO:0000256" key="6">
    <source>
        <dbReference type="PROSITE-ProRule" id="PRU00146"/>
    </source>
</evidence>
<comment type="caution">
    <text evidence="9">The sequence shown here is derived from an EMBL/GenBank/DDBJ whole genome shotgun (WGS) entry which is preliminary data.</text>
</comment>
<dbReference type="InterPro" id="IPR013083">
    <property type="entry name" value="Znf_RING/FYVE/PHD"/>
</dbReference>
<dbReference type="GO" id="GO:0005634">
    <property type="term" value="C:nucleus"/>
    <property type="evidence" value="ECO:0007669"/>
    <property type="project" value="UniProtKB-SubCell"/>
</dbReference>
<sequence>MENGKPSDLQEYVLRSGVRSGLMREFAFALKSQAEISKSLGRTRSRKGSVEAPASPPSCRRKIPKLSDDREKQPVIIQVPPVGSVILAIPAELPMDVDCSPSGGVAVDIPITDTRNNGHPKGGVGVSISAYGKEELEKDNISSNVPVFSEGIGGGEKDNLQAEKSNANHRKSVSEVKPQNSTRTTTRSRPLSLESAAVSSEVSKCPLMNGSVAKQSIVLDGSHDTKISNGLAEKPIRRFTRSALKLMPVAATPPKIEQVEIPGEVKPIRRFTRSTLKSVLPVAATFSSIEQDTKGKVIPGVEVPLTVQQEDVMEIPIVVDNCGGLDFETGQLEESIKGEHEGYVSVAIISEFHEDNGTHDVALLEKPTITPTRRFTRSLVTAVEESTVADGSTLNSVVSVESEDSKGDNDALNESLRATSKKKMELKMSKKITLTKFPSNVRDLLGTGLLEGLPVKYISCPGKNAGLQGIITGNGVLCSCASCQGKRVVSAYKFEIHAGSTKKHPSDFIFLQNGKSLREVLKSCTGASLDMLEAAIQNAIGPLPPMKLSFCQKCKEFFDTARTGNFALLCNSCLETSHQQATPTPAQGMSSSAKLPRRVVVHFPSDGTPKNSSSQKRPSYGKLTKKDLGLHKLVFMDDILPQGTEVGYYVRGKRLLEGYIKDSGIFCGCCNSVVSPSQFEAHAGQASRRKPYNNIYTSNGVSLHELSISLSKGRKLAATENDDLCGICADGGDLLLCDLCPRAFHKECIGLSKIPSGDWFCQYCQNLQQKDKCLANNDNAIAAGRVAGVDPIEQIIKRCIRIVSTPENDAGVCALCRQHDFSRSGFDRRTVIICDQCETEYHVGCLKDHDMADLQVLPEEEWFCRPDCSRIHAALHELLRQGPEVLEESDANIIKKKLDEKGLSSEATADLKWRLLSNKKDSTDNELLLSQAVSIFQESFDPIVDPISGRDLIPFMVYGRNMRDQDFGGVYCMVLTAKSSVISAGLLRVLGCDIAELPLVATRRENQGLGYFQSLFSCIESMFKSLKVKHFVLPAANDAESMWTKKFGFSKLTPTQLRECAKGTRPIMFQGTSMLHKLLLGPQELPLPVDTEPIVCSLPDSS</sequence>
<evidence type="ECO:0000256" key="7">
    <source>
        <dbReference type="SAM" id="MobiDB-lite"/>
    </source>
</evidence>
<dbReference type="InterPro" id="IPR032308">
    <property type="entry name" value="TDBD"/>
</dbReference>
<evidence type="ECO:0000313" key="10">
    <source>
        <dbReference type="Proteomes" id="UP000829196"/>
    </source>
</evidence>
<dbReference type="AlphaFoldDB" id="A0A8T3A5P8"/>
<keyword evidence="4" id="KW-0862">Zinc</keyword>
<feature type="compositionally biased region" description="Low complexity" evidence="7">
    <location>
        <begin position="181"/>
        <end position="194"/>
    </location>
</feature>
<keyword evidence="3 6" id="KW-0863">Zinc-finger</keyword>
<dbReference type="PROSITE" id="PS50016">
    <property type="entry name" value="ZF_PHD_2"/>
    <property type="match status" value="1"/>
</dbReference>
<dbReference type="Pfam" id="PF16135">
    <property type="entry name" value="TDBD"/>
    <property type="match status" value="2"/>
</dbReference>
<dbReference type="SMR" id="A0A8T3A5P8"/>
<dbReference type="CDD" id="cd15539">
    <property type="entry name" value="PHD1_AIRE"/>
    <property type="match status" value="1"/>
</dbReference>
<dbReference type="PANTHER" id="PTHR47025:SF2">
    <property type="entry name" value="AUTOIMMUNE REGULATOR"/>
    <property type="match status" value="1"/>
</dbReference>
<dbReference type="PANTHER" id="PTHR47025">
    <property type="entry name" value="AUTOIMMUNE REGULATOR"/>
    <property type="match status" value="1"/>
</dbReference>